<feature type="domain" description="ANTAR" evidence="3">
    <location>
        <begin position="178"/>
        <end position="239"/>
    </location>
</feature>
<dbReference type="PIRSF" id="PIRSF036625">
    <property type="entry name" value="GAF_ANTAR"/>
    <property type="match status" value="1"/>
</dbReference>
<accession>A0A3A5MD78</accession>
<dbReference type="InterPro" id="IPR005561">
    <property type="entry name" value="ANTAR"/>
</dbReference>
<dbReference type="InterPro" id="IPR012074">
    <property type="entry name" value="GAF_ANTAR"/>
</dbReference>
<keyword evidence="1" id="KW-0805">Transcription regulation</keyword>
<evidence type="ECO:0000256" key="1">
    <source>
        <dbReference type="ARBA" id="ARBA00023015"/>
    </source>
</evidence>
<evidence type="ECO:0000313" key="5">
    <source>
        <dbReference type="Proteomes" id="UP000272560"/>
    </source>
</evidence>
<dbReference type="PROSITE" id="PS50921">
    <property type="entry name" value="ANTAR"/>
    <property type="match status" value="1"/>
</dbReference>
<dbReference type="InterPro" id="IPR029016">
    <property type="entry name" value="GAF-like_dom_sf"/>
</dbReference>
<dbReference type="InterPro" id="IPR036388">
    <property type="entry name" value="WH-like_DNA-bd_sf"/>
</dbReference>
<dbReference type="AlphaFoldDB" id="A0A3A5MD78"/>
<name>A0A3A5MD78_9MICC</name>
<dbReference type="SMART" id="SM00065">
    <property type="entry name" value="GAF"/>
    <property type="match status" value="1"/>
</dbReference>
<reference evidence="4 5" key="1">
    <citation type="submission" date="2018-09" db="EMBL/GenBank/DDBJ databases">
        <title>Novel species of Arthrobacter.</title>
        <authorList>
            <person name="Liu Q."/>
            <person name="Xin Y.-H."/>
        </authorList>
    </citation>
    <scope>NUCLEOTIDE SEQUENCE [LARGE SCALE GENOMIC DNA]</scope>
    <source>
        <strain evidence="4 5">Hz2</strain>
    </source>
</reference>
<protein>
    <submittedName>
        <fullName evidence="4">ANTAR domain-containing protein</fullName>
    </submittedName>
</protein>
<dbReference type="Gene3D" id="3.30.450.40">
    <property type="match status" value="1"/>
</dbReference>
<keyword evidence="5" id="KW-1185">Reference proteome</keyword>
<evidence type="ECO:0000313" key="4">
    <source>
        <dbReference type="EMBL" id="RJT79177.1"/>
    </source>
</evidence>
<dbReference type="InterPro" id="IPR003018">
    <property type="entry name" value="GAF"/>
</dbReference>
<dbReference type="Pfam" id="PF03861">
    <property type="entry name" value="ANTAR"/>
    <property type="match status" value="1"/>
</dbReference>
<dbReference type="OrthoDB" id="3688893at2"/>
<dbReference type="Proteomes" id="UP000272560">
    <property type="component" value="Unassembled WGS sequence"/>
</dbReference>
<organism evidence="4 5">
    <name type="scientific">Arthrobacter cheniae</name>
    <dbReference type="NCBI Taxonomy" id="1258888"/>
    <lineage>
        <taxon>Bacteria</taxon>
        <taxon>Bacillati</taxon>
        <taxon>Actinomycetota</taxon>
        <taxon>Actinomycetes</taxon>
        <taxon>Micrococcales</taxon>
        <taxon>Micrococcaceae</taxon>
        <taxon>Arthrobacter</taxon>
    </lineage>
</organism>
<evidence type="ECO:0000259" key="3">
    <source>
        <dbReference type="PROSITE" id="PS50921"/>
    </source>
</evidence>
<dbReference type="Gene3D" id="1.10.10.10">
    <property type="entry name" value="Winged helix-like DNA-binding domain superfamily/Winged helix DNA-binding domain"/>
    <property type="match status" value="1"/>
</dbReference>
<dbReference type="EMBL" id="QZVT01000005">
    <property type="protein sequence ID" value="RJT79177.1"/>
    <property type="molecule type" value="Genomic_DNA"/>
</dbReference>
<sequence length="251" mass="26544">MNTTPTSPTPGSSPARELLAIFGRSNGYLLTEQTAHDAVDGLAGIARDIITSAEGAGVSIIDTDGTRTSVGATNPDVLEADNLQYEFGQGPCMSAWSTGEPTYIADTHTDDRFQKWTSAVAALGIRSCLSVPLLNRPTGLGAMKVYSTTVDAFTDEDRRLLMNLARSAAALLGHIQASDTPQRISDDVNASLADRDTIGVARGILMERFDLDRQAAMNHLIDLATDANTTIGTMAAIIGERQDGPYPSGNS</sequence>
<dbReference type="SUPFAM" id="SSF55781">
    <property type="entry name" value="GAF domain-like"/>
    <property type="match status" value="1"/>
</dbReference>
<dbReference type="RefSeq" id="WP_120149123.1">
    <property type="nucleotide sequence ID" value="NZ_QZVT01000005.1"/>
</dbReference>
<proteinExistence type="predicted"/>
<keyword evidence="2" id="KW-0804">Transcription</keyword>
<dbReference type="GO" id="GO:0003723">
    <property type="term" value="F:RNA binding"/>
    <property type="evidence" value="ECO:0007669"/>
    <property type="project" value="InterPro"/>
</dbReference>
<evidence type="ECO:0000256" key="2">
    <source>
        <dbReference type="ARBA" id="ARBA00023163"/>
    </source>
</evidence>
<comment type="caution">
    <text evidence="4">The sequence shown here is derived from an EMBL/GenBank/DDBJ whole genome shotgun (WGS) entry which is preliminary data.</text>
</comment>
<dbReference type="SMART" id="SM01012">
    <property type="entry name" value="ANTAR"/>
    <property type="match status" value="1"/>
</dbReference>
<gene>
    <name evidence="4" type="ORF">D6T63_11205</name>
</gene>
<dbReference type="Pfam" id="PF13185">
    <property type="entry name" value="GAF_2"/>
    <property type="match status" value="1"/>
</dbReference>